<dbReference type="CDD" id="cd04301">
    <property type="entry name" value="NAT_SF"/>
    <property type="match status" value="1"/>
</dbReference>
<sequence length="287" mass="31162">MVPHIRPAMEADANEVGRIMHDAFRGVAEAHGFHPDLESVEEAANVAAMFIASPTIFGVVAEHDGQIIGSNFLAEGDPVRTVVTLTIEPRFQGRGVGRMLMEAVLERARSAASVRLVADAFNIRSVPLYASMGFEVKEPLLLMRGTPQSGTSSGYVTRPLSADDVAACEKLAKKVYGTVRTSELQDAVKLFKPFVAEKDRKICAYLSSAGLWLANHGIAETEADMRALIAGTSALTGEPISFLLPVRQASLFQWCICEGFRVVKPMLLMSKGEYVEPNGVWFPSVSY</sequence>
<protein>
    <submittedName>
        <fullName evidence="4">GNAT family N-acetyltransferase</fullName>
    </submittedName>
</protein>
<proteinExistence type="predicted"/>
<evidence type="ECO:0000259" key="3">
    <source>
        <dbReference type="PROSITE" id="PS51186"/>
    </source>
</evidence>
<keyword evidence="1" id="KW-0808">Transferase</keyword>
<keyword evidence="5" id="KW-1185">Reference proteome</keyword>
<feature type="domain" description="N-acetyltransferase" evidence="3">
    <location>
        <begin position="3"/>
        <end position="161"/>
    </location>
</feature>
<dbReference type="InterPro" id="IPR016181">
    <property type="entry name" value="Acyl_CoA_acyltransferase"/>
</dbReference>
<dbReference type="EMBL" id="JAETWB010000012">
    <property type="protein sequence ID" value="MBL6080303.1"/>
    <property type="molecule type" value="Genomic_DNA"/>
</dbReference>
<evidence type="ECO:0000256" key="1">
    <source>
        <dbReference type="ARBA" id="ARBA00022679"/>
    </source>
</evidence>
<dbReference type="InterPro" id="IPR000182">
    <property type="entry name" value="GNAT_dom"/>
</dbReference>
<reference evidence="4 5" key="1">
    <citation type="submission" date="2021-01" db="EMBL/GenBank/DDBJ databases">
        <title>Belnapia mucosa sp. nov. and Belnapia arida sp. nov., isolated from the Tabernas Desert (Almeria, Spain).</title>
        <authorList>
            <person name="Molina-Menor E."/>
            <person name="Vidal-Verdu A."/>
            <person name="Calonge A."/>
            <person name="Satari L."/>
            <person name="Pereto J."/>
            <person name="Porcar M."/>
        </authorList>
    </citation>
    <scope>NUCLEOTIDE SEQUENCE [LARGE SCALE GENOMIC DNA]</scope>
    <source>
        <strain evidence="4 5">T18</strain>
    </source>
</reference>
<organism evidence="4 5">
    <name type="scientific">Belnapia arida</name>
    <dbReference type="NCBI Taxonomy" id="2804533"/>
    <lineage>
        <taxon>Bacteria</taxon>
        <taxon>Pseudomonadati</taxon>
        <taxon>Pseudomonadota</taxon>
        <taxon>Alphaproteobacteria</taxon>
        <taxon>Acetobacterales</taxon>
        <taxon>Roseomonadaceae</taxon>
        <taxon>Belnapia</taxon>
    </lineage>
</organism>
<name>A0ABS1U6L9_9PROT</name>
<dbReference type="PROSITE" id="PS51186">
    <property type="entry name" value="GNAT"/>
    <property type="match status" value="1"/>
</dbReference>
<dbReference type="Pfam" id="PF00583">
    <property type="entry name" value="Acetyltransf_1"/>
    <property type="match status" value="1"/>
</dbReference>
<dbReference type="InterPro" id="IPR050832">
    <property type="entry name" value="Bact_Acetyltransf"/>
</dbReference>
<dbReference type="SUPFAM" id="SSF55729">
    <property type="entry name" value="Acyl-CoA N-acyltransferases (Nat)"/>
    <property type="match status" value="1"/>
</dbReference>
<gene>
    <name evidence="4" type="ORF">JMJ56_19990</name>
</gene>
<dbReference type="RefSeq" id="WP_202833540.1">
    <property type="nucleotide sequence ID" value="NZ_JAETWB010000012.1"/>
</dbReference>
<keyword evidence="2" id="KW-0012">Acyltransferase</keyword>
<accession>A0ABS1U6L9</accession>
<evidence type="ECO:0000313" key="4">
    <source>
        <dbReference type="EMBL" id="MBL6080303.1"/>
    </source>
</evidence>
<dbReference type="Proteomes" id="UP000660885">
    <property type="component" value="Unassembled WGS sequence"/>
</dbReference>
<comment type="caution">
    <text evidence="4">The sequence shown here is derived from an EMBL/GenBank/DDBJ whole genome shotgun (WGS) entry which is preliminary data.</text>
</comment>
<dbReference type="PANTHER" id="PTHR43877">
    <property type="entry name" value="AMINOALKYLPHOSPHONATE N-ACETYLTRANSFERASE-RELATED-RELATED"/>
    <property type="match status" value="1"/>
</dbReference>
<evidence type="ECO:0000256" key="2">
    <source>
        <dbReference type="ARBA" id="ARBA00023315"/>
    </source>
</evidence>
<dbReference type="Gene3D" id="3.40.630.30">
    <property type="match status" value="1"/>
</dbReference>
<evidence type="ECO:0000313" key="5">
    <source>
        <dbReference type="Proteomes" id="UP000660885"/>
    </source>
</evidence>